<dbReference type="InterPro" id="IPR019734">
    <property type="entry name" value="TPR_rpt"/>
</dbReference>
<dbReference type="Proteomes" id="UP001430679">
    <property type="component" value="Unassembled WGS sequence"/>
</dbReference>
<protein>
    <submittedName>
        <fullName evidence="3">Tetratricopeptide repeat protein</fullName>
    </submittedName>
</protein>
<proteinExistence type="predicted"/>
<keyword evidence="4" id="KW-1185">Reference proteome</keyword>
<evidence type="ECO:0000256" key="2">
    <source>
        <dbReference type="SAM" id="Phobius"/>
    </source>
</evidence>
<name>A0ABS8M7D3_9FLAO</name>
<dbReference type="SMART" id="SM00028">
    <property type="entry name" value="TPR"/>
    <property type="match status" value="3"/>
</dbReference>
<keyword evidence="2" id="KW-0812">Transmembrane</keyword>
<evidence type="ECO:0000256" key="1">
    <source>
        <dbReference type="PROSITE-ProRule" id="PRU00339"/>
    </source>
</evidence>
<keyword evidence="1" id="KW-0802">TPR repeat</keyword>
<evidence type="ECO:0000313" key="4">
    <source>
        <dbReference type="Proteomes" id="UP001430679"/>
    </source>
</evidence>
<keyword evidence="2" id="KW-1133">Transmembrane helix</keyword>
<dbReference type="RefSeq" id="WP_230032373.1">
    <property type="nucleotide sequence ID" value="NZ_JAJJMM010000001.1"/>
</dbReference>
<dbReference type="PROSITE" id="PS50005">
    <property type="entry name" value="TPR"/>
    <property type="match status" value="1"/>
</dbReference>
<organism evidence="3 4">
    <name type="scientific">Flavobacterium piscisymbiosum</name>
    <dbReference type="NCBI Taxonomy" id="2893753"/>
    <lineage>
        <taxon>Bacteria</taxon>
        <taxon>Pseudomonadati</taxon>
        <taxon>Bacteroidota</taxon>
        <taxon>Flavobacteriia</taxon>
        <taxon>Flavobacteriales</taxon>
        <taxon>Flavobacteriaceae</taxon>
        <taxon>Flavobacterium</taxon>
    </lineage>
</organism>
<sequence>MNGEKYLMKNGDYLYMDYADNLPFGHNFIIGKFTERSKIELDSLYRKTKDLDYLSDKGYILIIEKKYDEALSLYLKIEKLKPNRYSTASNLGTLYELMGNNEEALKWINKSIAINPKSHNGSEWLHSRILEAKINGTKFQTAKFLLNTDFGKEIKPVSQLDTIQLNKLDKSLNYQLNERMSFIKPKDNIIAILLFELGNIKMIKGEFNTAKPILDEAKRYGLNSPILEKRLTYTKYVLNPKPKIKKETGEQIDYVRTLLSIILGIISISLLYLIFQSKKQQLKI</sequence>
<comment type="caution">
    <text evidence="3">The sequence shown here is derived from an EMBL/GenBank/DDBJ whole genome shotgun (WGS) entry which is preliminary data.</text>
</comment>
<reference evidence="3" key="1">
    <citation type="submission" date="2021-11" db="EMBL/GenBank/DDBJ databases">
        <title>Description of novel Flavobacterium species.</title>
        <authorList>
            <person name="Saticioglu I.B."/>
            <person name="Ay H."/>
            <person name="Altun S."/>
            <person name="Duman M."/>
        </authorList>
    </citation>
    <scope>NUCLEOTIDE SEQUENCE</scope>
    <source>
        <strain evidence="3">F-30</strain>
    </source>
</reference>
<gene>
    <name evidence="3" type="ORF">LNP81_00075</name>
</gene>
<accession>A0ABS8M7D3</accession>
<dbReference type="EMBL" id="JAJJMM010000001">
    <property type="protein sequence ID" value="MCC9061391.1"/>
    <property type="molecule type" value="Genomic_DNA"/>
</dbReference>
<dbReference type="SUPFAM" id="SSF48452">
    <property type="entry name" value="TPR-like"/>
    <property type="match status" value="1"/>
</dbReference>
<dbReference type="Pfam" id="PF13181">
    <property type="entry name" value="TPR_8"/>
    <property type="match status" value="1"/>
</dbReference>
<dbReference type="Gene3D" id="1.25.40.10">
    <property type="entry name" value="Tetratricopeptide repeat domain"/>
    <property type="match status" value="1"/>
</dbReference>
<dbReference type="InterPro" id="IPR011990">
    <property type="entry name" value="TPR-like_helical_dom_sf"/>
</dbReference>
<feature type="transmembrane region" description="Helical" evidence="2">
    <location>
        <begin position="254"/>
        <end position="275"/>
    </location>
</feature>
<keyword evidence="2" id="KW-0472">Membrane</keyword>
<feature type="repeat" description="TPR" evidence="1">
    <location>
        <begin position="85"/>
        <end position="118"/>
    </location>
</feature>
<evidence type="ECO:0000313" key="3">
    <source>
        <dbReference type="EMBL" id="MCC9061391.1"/>
    </source>
</evidence>